<dbReference type="EMBL" id="CAKLPZ010000001">
    <property type="protein sequence ID" value="CAH0998938.1"/>
    <property type="molecule type" value="Genomic_DNA"/>
</dbReference>
<dbReference type="InterPro" id="IPR013783">
    <property type="entry name" value="Ig-like_fold"/>
</dbReference>
<organism evidence="1 2">
    <name type="scientific">Neolewinella maritima</name>
    <dbReference type="NCBI Taxonomy" id="1383882"/>
    <lineage>
        <taxon>Bacteria</taxon>
        <taxon>Pseudomonadati</taxon>
        <taxon>Bacteroidota</taxon>
        <taxon>Saprospiria</taxon>
        <taxon>Saprospirales</taxon>
        <taxon>Lewinellaceae</taxon>
        <taxon>Neolewinella</taxon>
    </lineage>
</organism>
<dbReference type="Pfam" id="PF00756">
    <property type="entry name" value="Esterase"/>
    <property type="match status" value="1"/>
</dbReference>
<dbReference type="InterPro" id="IPR050583">
    <property type="entry name" value="Mycobacterial_A85_antigen"/>
</dbReference>
<reference evidence="1" key="1">
    <citation type="submission" date="2021-12" db="EMBL/GenBank/DDBJ databases">
        <authorList>
            <person name="Rodrigo-Torres L."/>
            <person name="Arahal R. D."/>
            <person name="Lucena T."/>
        </authorList>
    </citation>
    <scope>NUCLEOTIDE SEQUENCE</scope>
    <source>
        <strain evidence="1">CECT 8419</strain>
    </source>
</reference>
<dbReference type="SUPFAM" id="SSF53474">
    <property type="entry name" value="alpha/beta-Hydrolases"/>
    <property type="match status" value="1"/>
</dbReference>
<comment type="caution">
    <text evidence="1">The sequence shown here is derived from an EMBL/GenBank/DDBJ whole genome shotgun (WGS) entry which is preliminary data.</text>
</comment>
<name>A0ABM9AWR6_9BACT</name>
<keyword evidence="2" id="KW-1185">Reference proteome</keyword>
<dbReference type="InterPro" id="IPR000801">
    <property type="entry name" value="Esterase-like"/>
</dbReference>
<accession>A0ABM9AWR6</accession>
<evidence type="ECO:0008006" key="3">
    <source>
        <dbReference type="Google" id="ProtNLM"/>
    </source>
</evidence>
<dbReference type="Gene3D" id="3.40.50.1820">
    <property type="entry name" value="alpha/beta hydrolase"/>
    <property type="match status" value="1"/>
</dbReference>
<gene>
    <name evidence="1" type="ORF">LEM8419_00233</name>
</gene>
<evidence type="ECO:0000313" key="2">
    <source>
        <dbReference type="Proteomes" id="UP000837803"/>
    </source>
</evidence>
<dbReference type="PANTHER" id="PTHR48098">
    <property type="entry name" value="ENTEROCHELIN ESTERASE-RELATED"/>
    <property type="match status" value="1"/>
</dbReference>
<proteinExistence type="predicted"/>
<dbReference type="Proteomes" id="UP000837803">
    <property type="component" value="Unassembled WGS sequence"/>
</dbReference>
<dbReference type="PANTHER" id="PTHR48098:SF6">
    <property type="entry name" value="FERRI-BACILLIBACTIN ESTERASE BESA"/>
    <property type="match status" value="1"/>
</dbReference>
<evidence type="ECO:0000313" key="1">
    <source>
        <dbReference type="EMBL" id="CAH0998938.1"/>
    </source>
</evidence>
<dbReference type="RefSeq" id="WP_238749138.1">
    <property type="nucleotide sequence ID" value="NZ_CAKLPZ010000001.1"/>
</dbReference>
<dbReference type="SUPFAM" id="SSF81296">
    <property type="entry name" value="E set domains"/>
    <property type="match status" value="1"/>
</dbReference>
<dbReference type="Gene3D" id="2.60.40.10">
    <property type="entry name" value="Immunoglobulins"/>
    <property type="match status" value="1"/>
</dbReference>
<protein>
    <recommendedName>
        <fullName evidence="3">Alpha/beta hydrolase</fullName>
    </recommendedName>
</protein>
<dbReference type="InterPro" id="IPR014756">
    <property type="entry name" value="Ig_E-set"/>
</dbReference>
<sequence>MPQRTLKLITTTDDDRPVYVAGTFNNWTAGDAAYRLEADDKPGTYRRTFHFDDPQKKVEYKYTRGGWEGVELGAHGQNALNHTRQTGETWRIPDKVENWASPGLQYQTELLPRIEVISQDFEIPELIRTRRVAALLPHDYYETDKHYPVLYLQDGQNLFDDYAPYGSWGVDKRMASLAERGMGDLIIVAIDHAEAQRVSEFTPAFRNRLGKGDGRAYTRFLAERLKPYIDQHFRTKPEPEHTGIGGSSLGGLISIYAGILYPNVYERIMVFSPSLWVTPDIPFTLMKFTHRYRGRIYLYGGEAESQTMVPNMERFRDQLLAQTGTTKLELNMAVDPLGQHNEARWGREFPRAIEWLYFADR</sequence>
<dbReference type="InterPro" id="IPR029058">
    <property type="entry name" value="AB_hydrolase_fold"/>
</dbReference>